<dbReference type="InterPro" id="IPR010920">
    <property type="entry name" value="LSM_dom_sf"/>
</dbReference>
<keyword evidence="3 5" id="KW-1133">Transmembrane helix</keyword>
<evidence type="ECO:0000256" key="3">
    <source>
        <dbReference type="ARBA" id="ARBA00022989"/>
    </source>
</evidence>
<dbReference type="Pfam" id="PF00924">
    <property type="entry name" value="MS_channel_2nd"/>
    <property type="match status" value="1"/>
</dbReference>
<name>A0ABV9HSJ8_9FLAO</name>
<dbReference type="Gene3D" id="2.30.30.60">
    <property type="match status" value="1"/>
</dbReference>
<evidence type="ECO:0000256" key="4">
    <source>
        <dbReference type="ARBA" id="ARBA00023136"/>
    </source>
</evidence>
<comment type="subcellular location">
    <subcellularLocation>
        <location evidence="1">Membrane</location>
    </subcellularLocation>
</comment>
<dbReference type="InterPro" id="IPR023408">
    <property type="entry name" value="MscS_beta-dom_sf"/>
</dbReference>
<feature type="domain" description="Mechanosensitive ion channel MscS" evidence="6">
    <location>
        <begin position="99"/>
        <end position="140"/>
    </location>
</feature>
<evidence type="ECO:0000259" key="6">
    <source>
        <dbReference type="Pfam" id="PF00924"/>
    </source>
</evidence>
<dbReference type="SUPFAM" id="SSF50182">
    <property type="entry name" value="Sm-like ribonucleoproteins"/>
    <property type="match status" value="1"/>
</dbReference>
<feature type="transmembrane region" description="Helical" evidence="5">
    <location>
        <begin position="57"/>
        <end position="75"/>
    </location>
</feature>
<dbReference type="EMBL" id="JBHSFV010000002">
    <property type="protein sequence ID" value="MFC4633128.1"/>
    <property type="molecule type" value="Genomic_DNA"/>
</dbReference>
<dbReference type="InterPro" id="IPR006685">
    <property type="entry name" value="MscS_channel_2nd"/>
</dbReference>
<evidence type="ECO:0000313" key="8">
    <source>
        <dbReference type="Proteomes" id="UP001596043"/>
    </source>
</evidence>
<feature type="transmembrane region" description="Helical" evidence="5">
    <location>
        <begin position="81"/>
        <end position="111"/>
    </location>
</feature>
<accession>A0ABV9HSJ8</accession>
<evidence type="ECO:0000313" key="7">
    <source>
        <dbReference type="EMBL" id="MFC4633128.1"/>
    </source>
</evidence>
<evidence type="ECO:0000256" key="2">
    <source>
        <dbReference type="ARBA" id="ARBA00022692"/>
    </source>
</evidence>
<organism evidence="7 8">
    <name type="scientific">Dokdonia ponticola</name>
    <dbReference type="NCBI Taxonomy" id="2041041"/>
    <lineage>
        <taxon>Bacteria</taxon>
        <taxon>Pseudomonadati</taxon>
        <taxon>Bacteroidota</taxon>
        <taxon>Flavobacteriia</taxon>
        <taxon>Flavobacteriales</taxon>
        <taxon>Flavobacteriaceae</taxon>
        <taxon>Dokdonia</taxon>
    </lineage>
</organism>
<dbReference type="PANTHER" id="PTHR30566">
    <property type="entry name" value="YNAI-RELATED MECHANOSENSITIVE ION CHANNEL"/>
    <property type="match status" value="1"/>
</dbReference>
<keyword evidence="8" id="KW-1185">Reference proteome</keyword>
<dbReference type="PANTHER" id="PTHR30566:SF5">
    <property type="entry name" value="MECHANOSENSITIVE ION CHANNEL PROTEIN 1, MITOCHONDRIAL-RELATED"/>
    <property type="match status" value="1"/>
</dbReference>
<dbReference type="RefSeq" id="WP_379977320.1">
    <property type="nucleotide sequence ID" value="NZ_JBHSFV010000002.1"/>
</dbReference>
<protein>
    <submittedName>
        <fullName evidence="7">Mechanosensitive ion channel family protein</fullName>
    </submittedName>
</protein>
<evidence type="ECO:0000256" key="1">
    <source>
        <dbReference type="ARBA" id="ARBA00004370"/>
    </source>
</evidence>
<evidence type="ECO:0000256" key="5">
    <source>
        <dbReference type="SAM" id="Phobius"/>
    </source>
</evidence>
<keyword evidence="4 5" id="KW-0472">Membrane</keyword>
<feature type="transmembrane region" description="Helical" evidence="5">
    <location>
        <begin position="20"/>
        <end position="37"/>
    </location>
</feature>
<proteinExistence type="predicted"/>
<comment type="caution">
    <text evidence="7">The sequence shown here is derived from an EMBL/GenBank/DDBJ whole genome shotgun (WGS) entry which is preliminary data.</text>
</comment>
<sequence>MEFFENISRWMKDHPISSNILKYLIWAVFILLTIAFLRRLLRKKLPDSAIRYKSQKAVEVLGYILLVIVTISFFTGSIKDFALAIGLLTAGITITLQELILSVAGSFYIFFVGVYKPGDRIEINGIKGDVIDVDSIYTTMMEIGQWVSSDNYSGRIVKLSNAFVFKGPVYNYSKDFPFVWDEFNLPIRYDSDIELAKTIVVQIASETLSEYVSQSIAEWQQVVNKYYIENAQVEPTLAITMTDNWIQFNLRYIVDFKKRRLTKHLLNELIGTAIQKTNGKVQLASMTVEIVRVPSMVVKQEEDPHSGVINS</sequence>
<gene>
    <name evidence="7" type="ORF">ACFO3O_04375</name>
</gene>
<dbReference type="Proteomes" id="UP001596043">
    <property type="component" value="Unassembled WGS sequence"/>
</dbReference>
<keyword evidence="2 5" id="KW-0812">Transmembrane</keyword>
<reference evidence="8" key="1">
    <citation type="journal article" date="2019" name="Int. J. Syst. Evol. Microbiol.">
        <title>The Global Catalogue of Microorganisms (GCM) 10K type strain sequencing project: providing services to taxonomists for standard genome sequencing and annotation.</title>
        <authorList>
            <consortium name="The Broad Institute Genomics Platform"/>
            <consortium name="The Broad Institute Genome Sequencing Center for Infectious Disease"/>
            <person name="Wu L."/>
            <person name="Ma J."/>
        </authorList>
    </citation>
    <scope>NUCLEOTIDE SEQUENCE [LARGE SCALE GENOMIC DNA]</scope>
    <source>
        <strain evidence="8">YJ-61-S</strain>
    </source>
</reference>